<dbReference type="Gene3D" id="2.60.120.200">
    <property type="match status" value="1"/>
</dbReference>
<dbReference type="InterPro" id="IPR013320">
    <property type="entry name" value="ConA-like_dom_sf"/>
</dbReference>
<gene>
    <name evidence="1" type="ORF">GCM10022289_08310</name>
</gene>
<dbReference type="Pfam" id="PF01663">
    <property type="entry name" value="Phosphodiest"/>
    <property type="match status" value="1"/>
</dbReference>
<proteinExistence type="predicted"/>
<sequence>MKTNNKIYKILLCVCTISILGYTSCKKYANPPAVYEELKPQSVGQRKVLVISIDGVTGSEIKTIAPPSITALQKTSKYSFEVLKSGIGNDASSWVTMTTGVSYIKHSIGTDNFERLRDPNADEHAEIKSYRNVLDYITQYKSTKTAVITPWDNLRRYLRNADFSPVVGTDVAVKDSTVNILTRQEGVGAVIVNFREVETAGLNGGFIATNSNYKNAILKADEYVGNIITALKARKNYASEDWLVIVTTIHGGSSINPQSGFLIASNKNLKEEEVKKRGFNTPLFNATAIGAQVNNDNGLYDAGSTKDFTVQMQAKFNTENYYVGFLSKSTIISGTTQTGWMWFQTDSKKWNVSFGGTANGSGINRQEVNGGGVVFDGGWHTLTMTVKYVNATTRTVTLYTDGNPNQSINISAHKSLSTSEKLTLGYKQFSGGTGLSFQGAELAYFNTALDAATVKANVGLKDMTKHPNYANLIGYWQNNEGTDAYLGNKAPGGYDMSLYGPFTWKAMGTDAPPSVTPDADASGKSIALTPATVSANMLYWMNIKILADFGIDGNPFLNQFELEFLK</sequence>
<dbReference type="InterPro" id="IPR017850">
    <property type="entry name" value="Alkaline_phosphatase_core_sf"/>
</dbReference>
<dbReference type="EMBL" id="BAABBY010000002">
    <property type="protein sequence ID" value="GAA4198870.1"/>
    <property type="molecule type" value="Genomic_DNA"/>
</dbReference>
<name>A0ABP8B6L4_9SPHI</name>
<dbReference type="SUPFAM" id="SSF49899">
    <property type="entry name" value="Concanavalin A-like lectins/glucanases"/>
    <property type="match status" value="1"/>
</dbReference>
<reference evidence="2" key="1">
    <citation type="journal article" date="2019" name="Int. J. Syst. Evol. Microbiol.">
        <title>The Global Catalogue of Microorganisms (GCM) 10K type strain sequencing project: providing services to taxonomists for standard genome sequencing and annotation.</title>
        <authorList>
            <consortium name="The Broad Institute Genomics Platform"/>
            <consortium name="The Broad Institute Genome Sequencing Center for Infectious Disease"/>
            <person name="Wu L."/>
            <person name="Ma J."/>
        </authorList>
    </citation>
    <scope>NUCLEOTIDE SEQUENCE [LARGE SCALE GENOMIC DNA]</scope>
    <source>
        <strain evidence="2">JCM 17626</strain>
    </source>
</reference>
<organism evidence="1 2">
    <name type="scientific">Pedobacter jeongneungensis</name>
    <dbReference type="NCBI Taxonomy" id="947309"/>
    <lineage>
        <taxon>Bacteria</taxon>
        <taxon>Pseudomonadati</taxon>
        <taxon>Bacteroidota</taxon>
        <taxon>Sphingobacteriia</taxon>
        <taxon>Sphingobacteriales</taxon>
        <taxon>Sphingobacteriaceae</taxon>
        <taxon>Pedobacter</taxon>
    </lineage>
</organism>
<dbReference type="InterPro" id="IPR002591">
    <property type="entry name" value="Phosphodiest/P_Trfase"/>
</dbReference>
<evidence type="ECO:0000313" key="2">
    <source>
        <dbReference type="Proteomes" id="UP001501772"/>
    </source>
</evidence>
<protein>
    <submittedName>
        <fullName evidence="1">Alkaline phosphatase family protein</fullName>
    </submittedName>
</protein>
<accession>A0ABP8B6L4</accession>
<dbReference type="RefSeq" id="WP_344849734.1">
    <property type="nucleotide sequence ID" value="NZ_BAABBY010000002.1"/>
</dbReference>
<comment type="caution">
    <text evidence="1">The sequence shown here is derived from an EMBL/GenBank/DDBJ whole genome shotgun (WGS) entry which is preliminary data.</text>
</comment>
<dbReference type="Gene3D" id="3.40.720.10">
    <property type="entry name" value="Alkaline Phosphatase, subunit A"/>
    <property type="match status" value="1"/>
</dbReference>
<evidence type="ECO:0000313" key="1">
    <source>
        <dbReference type="EMBL" id="GAA4198870.1"/>
    </source>
</evidence>
<dbReference type="SUPFAM" id="SSF53649">
    <property type="entry name" value="Alkaline phosphatase-like"/>
    <property type="match status" value="1"/>
</dbReference>
<keyword evidence="2" id="KW-1185">Reference proteome</keyword>
<dbReference type="Proteomes" id="UP001501772">
    <property type="component" value="Unassembled WGS sequence"/>
</dbReference>